<protein>
    <submittedName>
        <fullName evidence="2">Uncharacterized protein</fullName>
    </submittedName>
</protein>
<gene>
    <name evidence="2" type="ORF">EI290_12980</name>
</gene>
<keyword evidence="1" id="KW-1133">Transmembrane helix</keyword>
<comment type="caution">
    <text evidence="2">The sequence shown here is derived from an EMBL/GenBank/DDBJ whole genome shotgun (WGS) entry which is preliminary data.</text>
</comment>
<keyword evidence="1" id="KW-0472">Membrane</keyword>
<dbReference type="RefSeq" id="WP_125430946.1">
    <property type="nucleotide sequence ID" value="NZ_RWIS01000008.1"/>
</dbReference>
<dbReference type="AlphaFoldDB" id="A0A3R9MW07"/>
<keyword evidence="3" id="KW-1185">Reference proteome</keyword>
<feature type="transmembrane region" description="Helical" evidence="1">
    <location>
        <begin position="50"/>
        <end position="73"/>
    </location>
</feature>
<accession>A0A3R9MW07</accession>
<organism evidence="2 3">
    <name type="scientific">Hymenobacter metallilatus</name>
    <dbReference type="NCBI Taxonomy" id="2493666"/>
    <lineage>
        <taxon>Bacteria</taxon>
        <taxon>Pseudomonadati</taxon>
        <taxon>Bacteroidota</taxon>
        <taxon>Cytophagia</taxon>
        <taxon>Cytophagales</taxon>
        <taxon>Hymenobacteraceae</taxon>
        <taxon>Hymenobacter</taxon>
    </lineage>
</organism>
<evidence type="ECO:0000313" key="3">
    <source>
        <dbReference type="Proteomes" id="UP000280066"/>
    </source>
</evidence>
<evidence type="ECO:0000256" key="1">
    <source>
        <dbReference type="SAM" id="Phobius"/>
    </source>
</evidence>
<proteinExistence type="predicted"/>
<reference evidence="2 3" key="1">
    <citation type="submission" date="2018-12" db="EMBL/GenBank/DDBJ databases">
        <authorList>
            <person name="Feng G."/>
            <person name="Zhu H."/>
        </authorList>
    </citation>
    <scope>NUCLEOTIDE SEQUENCE [LARGE SCALE GENOMIC DNA]</scope>
    <source>
        <strain evidence="2 3">9PBR-2</strain>
    </source>
</reference>
<evidence type="ECO:0000313" key="2">
    <source>
        <dbReference type="EMBL" id="RSK31738.1"/>
    </source>
</evidence>
<dbReference type="EMBL" id="RWIS01000008">
    <property type="protein sequence ID" value="RSK31738.1"/>
    <property type="molecule type" value="Genomic_DNA"/>
</dbReference>
<feature type="transmembrane region" description="Helical" evidence="1">
    <location>
        <begin position="85"/>
        <end position="105"/>
    </location>
</feature>
<dbReference type="Proteomes" id="UP000280066">
    <property type="component" value="Unassembled WGS sequence"/>
</dbReference>
<keyword evidence="1" id="KW-0812">Transmembrane</keyword>
<sequence length="106" mass="11840">MDLLGLLFDLFSLGRSPDYPKPTLISKVTIWLLFFGLLFLGFTANYHPVSLLYFGLYCLAAMLMACGVAYALFRMNIMGGYRPSEFGLFVTAMAVWFVGAALWFVG</sequence>
<name>A0A3R9MW07_9BACT</name>
<feature type="transmembrane region" description="Helical" evidence="1">
    <location>
        <begin position="24"/>
        <end position="44"/>
    </location>
</feature>